<evidence type="ECO:0000313" key="3">
    <source>
        <dbReference type="EMBL" id="QDU55508.1"/>
    </source>
</evidence>
<protein>
    <recommendedName>
        <fullName evidence="2">DUF1559 domain-containing protein</fullName>
    </recommendedName>
</protein>
<dbReference type="OrthoDB" id="255848at2"/>
<dbReference type="Pfam" id="PF07596">
    <property type="entry name" value="SBP_bac_10"/>
    <property type="match status" value="1"/>
</dbReference>
<dbReference type="SUPFAM" id="SSF54523">
    <property type="entry name" value="Pili subunits"/>
    <property type="match status" value="1"/>
</dbReference>
<dbReference type="KEGG" id="amuc:Pan181_16980"/>
<evidence type="ECO:0000313" key="4">
    <source>
        <dbReference type="Proteomes" id="UP000315750"/>
    </source>
</evidence>
<keyword evidence="4" id="KW-1185">Reference proteome</keyword>
<dbReference type="Proteomes" id="UP000315750">
    <property type="component" value="Chromosome"/>
</dbReference>
<organism evidence="3 4">
    <name type="scientific">Aeoliella mucimassa</name>
    <dbReference type="NCBI Taxonomy" id="2527972"/>
    <lineage>
        <taxon>Bacteria</taxon>
        <taxon>Pseudomonadati</taxon>
        <taxon>Planctomycetota</taxon>
        <taxon>Planctomycetia</taxon>
        <taxon>Pirellulales</taxon>
        <taxon>Lacipirellulaceae</taxon>
        <taxon>Aeoliella</taxon>
    </lineage>
</organism>
<dbReference type="AlphaFoldDB" id="A0A518AL92"/>
<sequence>MFKTLWRYRRMDGRLRGSQSAFTLVELLVVIAIIGILVALLLPAVQAAREAARHMDCANRLRQLGIAAHNYADTYGKLPPHADAPTALSAHARLMPFMENQVLVDLIDPDQHWSQGANGVAYWTPVPQLRCPSAAQVQWTEFTSAPAKPDGSSIPDYAETDLMPHYVPIMGAKPGPDEEGNTISACPPSGGGRGARFNFPENTYTQYSCGGSGSSGGVAINGAIYPFNNMKLARITDGTSNTMMLGELSWQAGASMPWIVGSLSGRYQDPNSKDKIRHSRGWVFNAKNVYHPIKAAAYYTPGDGDPQTASPTSYPLTDLSLGSEHPGGVNILMCDASVHFISEDVSLEGVLRPMASRDSGDIYESGF</sequence>
<evidence type="ECO:0000259" key="2">
    <source>
        <dbReference type="Pfam" id="PF07596"/>
    </source>
</evidence>
<keyword evidence="1" id="KW-0472">Membrane</keyword>
<dbReference type="InterPro" id="IPR027558">
    <property type="entry name" value="Pre_pil_HX9DG_C"/>
</dbReference>
<dbReference type="NCBIfam" id="TIGR04294">
    <property type="entry name" value="pre_pil_HX9DG"/>
    <property type="match status" value="1"/>
</dbReference>
<dbReference type="Gene3D" id="3.30.700.10">
    <property type="entry name" value="Glycoprotein, Type 4 Pilin"/>
    <property type="match status" value="1"/>
</dbReference>
<dbReference type="EMBL" id="CP036278">
    <property type="protein sequence ID" value="QDU55508.1"/>
    <property type="molecule type" value="Genomic_DNA"/>
</dbReference>
<dbReference type="PANTHER" id="PTHR30093">
    <property type="entry name" value="GENERAL SECRETION PATHWAY PROTEIN G"/>
    <property type="match status" value="1"/>
</dbReference>
<evidence type="ECO:0000256" key="1">
    <source>
        <dbReference type="SAM" id="Phobius"/>
    </source>
</evidence>
<feature type="transmembrane region" description="Helical" evidence="1">
    <location>
        <begin position="21"/>
        <end position="45"/>
    </location>
</feature>
<gene>
    <name evidence="3" type="ORF">Pan181_16980</name>
</gene>
<dbReference type="PANTHER" id="PTHR30093:SF2">
    <property type="entry name" value="TYPE II SECRETION SYSTEM PROTEIN H"/>
    <property type="match status" value="1"/>
</dbReference>
<keyword evidence="1" id="KW-1133">Transmembrane helix</keyword>
<proteinExistence type="predicted"/>
<dbReference type="NCBIfam" id="TIGR02532">
    <property type="entry name" value="IV_pilin_GFxxxE"/>
    <property type="match status" value="1"/>
</dbReference>
<reference evidence="3 4" key="1">
    <citation type="submission" date="2019-02" db="EMBL/GenBank/DDBJ databases">
        <title>Deep-cultivation of Planctomycetes and their phenomic and genomic characterization uncovers novel biology.</title>
        <authorList>
            <person name="Wiegand S."/>
            <person name="Jogler M."/>
            <person name="Boedeker C."/>
            <person name="Pinto D."/>
            <person name="Vollmers J."/>
            <person name="Rivas-Marin E."/>
            <person name="Kohn T."/>
            <person name="Peeters S.H."/>
            <person name="Heuer A."/>
            <person name="Rast P."/>
            <person name="Oberbeckmann S."/>
            <person name="Bunk B."/>
            <person name="Jeske O."/>
            <person name="Meyerdierks A."/>
            <person name="Storesund J.E."/>
            <person name="Kallscheuer N."/>
            <person name="Luecker S."/>
            <person name="Lage O.M."/>
            <person name="Pohl T."/>
            <person name="Merkel B.J."/>
            <person name="Hornburger P."/>
            <person name="Mueller R.-W."/>
            <person name="Bruemmer F."/>
            <person name="Labrenz M."/>
            <person name="Spormann A.M."/>
            <person name="Op den Camp H."/>
            <person name="Overmann J."/>
            <person name="Amann R."/>
            <person name="Jetten M.S.M."/>
            <person name="Mascher T."/>
            <person name="Medema M.H."/>
            <person name="Devos D.P."/>
            <person name="Kaster A.-K."/>
            <person name="Ovreas L."/>
            <person name="Rohde M."/>
            <person name="Galperin M.Y."/>
            <person name="Jogler C."/>
        </authorList>
    </citation>
    <scope>NUCLEOTIDE SEQUENCE [LARGE SCALE GENOMIC DNA]</scope>
    <source>
        <strain evidence="3 4">Pan181</strain>
    </source>
</reference>
<dbReference type="InterPro" id="IPR012902">
    <property type="entry name" value="N_methyl_site"/>
</dbReference>
<keyword evidence="1" id="KW-0812">Transmembrane</keyword>
<feature type="domain" description="DUF1559" evidence="2">
    <location>
        <begin position="46"/>
        <end position="345"/>
    </location>
</feature>
<accession>A0A518AL92</accession>
<dbReference type="RefSeq" id="WP_145246360.1">
    <property type="nucleotide sequence ID" value="NZ_CP036278.1"/>
</dbReference>
<name>A0A518AL92_9BACT</name>
<dbReference type="InterPro" id="IPR011453">
    <property type="entry name" value="DUF1559"/>
</dbReference>
<dbReference type="InterPro" id="IPR045584">
    <property type="entry name" value="Pilin-like"/>
</dbReference>
<dbReference type="Pfam" id="PF07963">
    <property type="entry name" value="N_methyl"/>
    <property type="match status" value="1"/>
</dbReference>